<dbReference type="InterPro" id="IPR035097">
    <property type="entry name" value="M29_N-terminal"/>
</dbReference>
<comment type="cofactor">
    <cofactor evidence="1">
        <name>Co(2+)</name>
        <dbReference type="ChEBI" id="CHEBI:48828"/>
    </cofactor>
</comment>
<dbReference type="eggNOG" id="COG2309">
    <property type="taxonomic scope" value="Bacteria"/>
</dbReference>
<dbReference type="Proteomes" id="UP000002318">
    <property type="component" value="Chromosome"/>
</dbReference>
<dbReference type="GO" id="GO:0004177">
    <property type="term" value="F:aminopeptidase activity"/>
    <property type="evidence" value="ECO:0007669"/>
    <property type="project" value="UniProtKB-KW"/>
</dbReference>
<protein>
    <submittedName>
        <fullName evidence="10">Peptidase M29 aminopeptidase II</fullName>
    </submittedName>
</protein>
<proteinExistence type="inferred from homology"/>
<evidence type="ECO:0000256" key="5">
    <source>
        <dbReference type="ARBA" id="ARBA00022438"/>
    </source>
</evidence>
<dbReference type="HOGENOM" id="CLU_057697_0_0_12"/>
<comment type="cofactor">
    <cofactor evidence="2">
        <name>Mg(2+)</name>
        <dbReference type="ChEBI" id="CHEBI:18420"/>
    </cofactor>
</comment>
<accession>E1RCR2</accession>
<evidence type="ECO:0000313" key="10">
    <source>
        <dbReference type="EMBL" id="ADK80142.1"/>
    </source>
</evidence>
<organism evidence="10 11">
    <name type="scientific">Sediminispirochaeta smaragdinae (strain DSM 11293 / JCM 15392 / SEBR 4228)</name>
    <name type="common">Spirochaeta smaragdinae</name>
    <dbReference type="NCBI Taxonomy" id="573413"/>
    <lineage>
        <taxon>Bacteria</taxon>
        <taxon>Pseudomonadati</taxon>
        <taxon>Spirochaetota</taxon>
        <taxon>Spirochaetia</taxon>
        <taxon>Spirochaetales</taxon>
        <taxon>Spirochaetaceae</taxon>
        <taxon>Sediminispirochaeta</taxon>
    </lineage>
</organism>
<comment type="cofactor">
    <cofactor evidence="3">
        <name>Zn(2+)</name>
        <dbReference type="ChEBI" id="CHEBI:29105"/>
    </cofactor>
</comment>
<dbReference type="Pfam" id="PF02073">
    <property type="entry name" value="Peptidase_M29"/>
    <property type="match status" value="1"/>
</dbReference>
<evidence type="ECO:0000256" key="7">
    <source>
        <dbReference type="ARBA" id="ARBA00022723"/>
    </source>
</evidence>
<keyword evidence="6" id="KW-0645">Protease</keyword>
<keyword evidence="11" id="KW-1185">Reference proteome</keyword>
<gene>
    <name evidence="10" type="ordered locus">Spirs_1009</name>
</gene>
<name>E1RCR2_SEDSS</name>
<dbReference type="STRING" id="573413.Spirs_1009"/>
<dbReference type="Gene3D" id="3.40.1830.10">
    <property type="entry name" value="Thermophilic metalloprotease (M29)"/>
    <property type="match status" value="1"/>
</dbReference>
<dbReference type="PANTHER" id="PTHR34448:SF1">
    <property type="entry name" value="BLL6088 PROTEIN"/>
    <property type="match status" value="1"/>
</dbReference>
<dbReference type="EMBL" id="CP002116">
    <property type="protein sequence ID" value="ADK80142.1"/>
    <property type="molecule type" value="Genomic_DNA"/>
</dbReference>
<evidence type="ECO:0000256" key="4">
    <source>
        <dbReference type="ARBA" id="ARBA00008236"/>
    </source>
</evidence>
<evidence type="ECO:0000256" key="3">
    <source>
        <dbReference type="ARBA" id="ARBA00001947"/>
    </source>
</evidence>
<evidence type="ECO:0000256" key="6">
    <source>
        <dbReference type="ARBA" id="ARBA00022670"/>
    </source>
</evidence>
<dbReference type="GO" id="GO:0046872">
    <property type="term" value="F:metal ion binding"/>
    <property type="evidence" value="ECO:0007669"/>
    <property type="project" value="UniProtKB-KW"/>
</dbReference>
<comment type="similarity">
    <text evidence="4">Belongs to the peptidase M29 family.</text>
</comment>
<dbReference type="InterPro" id="IPR000787">
    <property type="entry name" value="Peptidase_M29"/>
</dbReference>
<evidence type="ECO:0000313" key="11">
    <source>
        <dbReference type="Proteomes" id="UP000002318"/>
    </source>
</evidence>
<dbReference type="InterPro" id="IPR052170">
    <property type="entry name" value="M29_Exopeptidase"/>
</dbReference>
<dbReference type="PANTHER" id="PTHR34448">
    <property type="entry name" value="AMINOPEPTIDASE"/>
    <property type="match status" value="1"/>
</dbReference>
<keyword evidence="7" id="KW-0479">Metal-binding</keyword>
<evidence type="ECO:0000256" key="8">
    <source>
        <dbReference type="ARBA" id="ARBA00022801"/>
    </source>
</evidence>
<dbReference type="GO" id="GO:0008237">
    <property type="term" value="F:metallopeptidase activity"/>
    <property type="evidence" value="ECO:0007669"/>
    <property type="project" value="UniProtKB-KW"/>
</dbReference>
<dbReference type="SUPFAM" id="SSF144052">
    <property type="entry name" value="Thermophilic metalloprotease-like"/>
    <property type="match status" value="1"/>
</dbReference>
<keyword evidence="9" id="KW-0482">Metalloprotease</keyword>
<reference evidence="10 11" key="1">
    <citation type="journal article" date="2010" name="Stand. Genomic Sci.">
        <title>Complete genome sequence of Spirochaeta smaragdinae type strain (SEBR 4228).</title>
        <authorList>
            <person name="Mavromatis K."/>
            <person name="Yasawong M."/>
            <person name="Chertkov O."/>
            <person name="Lapidus A."/>
            <person name="Lucas S."/>
            <person name="Nolan M."/>
            <person name="Del Rio T.G."/>
            <person name="Tice H."/>
            <person name="Cheng J.F."/>
            <person name="Pitluck S."/>
            <person name="Liolios K."/>
            <person name="Ivanova N."/>
            <person name="Tapia R."/>
            <person name="Han C."/>
            <person name="Bruce D."/>
            <person name="Goodwin L."/>
            <person name="Pati A."/>
            <person name="Chen A."/>
            <person name="Palaniappan K."/>
            <person name="Land M."/>
            <person name="Hauser L."/>
            <person name="Chang Y.J."/>
            <person name="Jeffries C.D."/>
            <person name="Detter J.C."/>
            <person name="Rohde M."/>
            <person name="Brambilla E."/>
            <person name="Spring S."/>
            <person name="Goker M."/>
            <person name="Sikorski J."/>
            <person name="Woyke T."/>
            <person name="Bristow J."/>
            <person name="Eisen J.A."/>
            <person name="Markowitz V."/>
            <person name="Hugenholtz P."/>
            <person name="Klenk H.P."/>
            <person name="Kyrpides N.C."/>
        </authorList>
    </citation>
    <scope>NUCLEOTIDE SEQUENCE [LARGE SCALE GENOMIC DNA]</scope>
    <source>
        <strain evidence="11">DSM 11293 / JCM 15392 / SEBR 4228</strain>
    </source>
</reference>
<evidence type="ECO:0000256" key="2">
    <source>
        <dbReference type="ARBA" id="ARBA00001946"/>
    </source>
</evidence>
<sequence length="372" mass="41645">MKDQRHDELAKLLVEYSIRLQAGERCLIQSVDVPVEMVEALIRAVYAVGGHPIVNMTSERVQRALAAEASVESIASLAETESDRMKKMDAYIGIRASWNELEMGDIGADKSSLYRTNYVQPVHFGIRVPHTKWVVLRYPTPTMAYQAAMSTEAFEDFYYRVSVGVDYAAMSRAMDRAEEFLSLAKSVHITGPGTDLRFSIEGLPAVKCDGSANIPDGEVYTCPVRESVEGMISYNTPSTLDGFTYRDISFRFEKGRIIEAKANDSERINQVLDTDDGARYIGEFSFGCNPWIESPMDNTLFDEKIAGSFHFTPGNAYDDCDNGNRSAVHWDLVCIQRPEWGGGEISIDGELIRKDGRFVHEAFQALNPDRLK</sequence>
<dbReference type="GO" id="GO:0006508">
    <property type="term" value="P:proteolysis"/>
    <property type="evidence" value="ECO:0007669"/>
    <property type="project" value="UniProtKB-KW"/>
</dbReference>
<evidence type="ECO:0000256" key="9">
    <source>
        <dbReference type="ARBA" id="ARBA00023049"/>
    </source>
</evidence>
<evidence type="ECO:0000256" key="1">
    <source>
        <dbReference type="ARBA" id="ARBA00001941"/>
    </source>
</evidence>
<dbReference type="KEGG" id="ssm:Spirs_1009"/>
<dbReference type="RefSeq" id="WP_013253606.1">
    <property type="nucleotide sequence ID" value="NC_014364.1"/>
</dbReference>
<dbReference type="AlphaFoldDB" id="E1RCR2"/>
<keyword evidence="8" id="KW-0378">Hydrolase</keyword>
<dbReference type="OrthoDB" id="9803993at2"/>
<keyword evidence="5 10" id="KW-0031">Aminopeptidase</keyword>